<dbReference type="Pfam" id="PF08240">
    <property type="entry name" value="ADH_N"/>
    <property type="match status" value="1"/>
</dbReference>
<dbReference type="Pfam" id="PF00107">
    <property type="entry name" value="ADH_zinc_N"/>
    <property type="match status" value="1"/>
</dbReference>
<dbReference type="SUPFAM" id="SSF50129">
    <property type="entry name" value="GroES-like"/>
    <property type="match status" value="1"/>
</dbReference>
<evidence type="ECO:0000313" key="4">
    <source>
        <dbReference type="EMBL" id="SPN97413.1"/>
    </source>
</evidence>
<name>A0AAE8MPZ0_9PEZI</name>
<dbReference type="InterPro" id="IPR013149">
    <property type="entry name" value="ADH-like_C"/>
</dbReference>
<evidence type="ECO:0000256" key="1">
    <source>
        <dbReference type="ARBA" id="ARBA00022857"/>
    </source>
</evidence>
<sequence>MSASLKVEFVSVSTVMGKAQRILTLTTIHYPSTIDMKAIDIKGGTGPREALFLNPDVPTPVPAEGQALVKIRAFGINRMDIIQRHGKYALPPQAPKTLGVEFSGVIDSFGPGAEADHGFAVGDEVFGLAYGGAYAEYLSVSTRMLVKKPASMSWEVAASIPESLTLPFPPRHHLYGELNPAEEYNKPRLTRKKQAWITALQALTVVGEFSRGKSVLWHAGASGVSLAGIQLSRLLGASEIYATAGSDEKCAYLTRDLGVTAAFNYRTTPDWSGEILARTGGRGVDVVVDFVGKDYLQKNIDVAARDGRVVLLGLLSGPVVEAGLNISGLLYKRLRIEGSTLRSRDVEYQGRLRDELERYVPEFETGKLRAIVDTVLPWEEIQKAHQLMEENKNKGKIVCTIS</sequence>
<evidence type="ECO:0000259" key="3">
    <source>
        <dbReference type="SMART" id="SM00829"/>
    </source>
</evidence>
<dbReference type="SUPFAM" id="SSF51735">
    <property type="entry name" value="NAD(P)-binding Rossmann-fold domains"/>
    <property type="match status" value="1"/>
</dbReference>
<gene>
    <name evidence="4" type="ORF">DNG_00927</name>
</gene>
<keyword evidence="1" id="KW-0521">NADP</keyword>
<dbReference type="Proteomes" id="UP001187682">
    <property type="component" value="Unassembled WGS sequence"/>
</dbReference>
<dbReference type="GO" id="GO:0070402">
    <property type="term" value="F:NADPH binding"/>
    <property type="evidence" value="ECO:0007669"/>
    <property type="project" value="TreeGrafter"/>
</dbReference>
<accession>A0AAE8MPZ0</accession>
<dbReference type="PANTHER" id="PTHR48106:SF18">
    <property type="entry name" value="QUINONE OXIDOREDUCTASE PIG3"/>
    <property type="match status" value="1"/>
</dbReference>
<dbReference type="InterPro" id="IPR013154">
    <property type="entry name" value="ADH-like_N"/>
</dbReference>
<proteinExistence type="predicted"/>
<dbReference type="InterPro" id="IPR020843">
    <property type="entry name" value="ER"/>
</dbReference>
<feature type="domain" description="Enoyl reductase (ER)" evidence="3">
    <location>
        <begin position="46"/>
        <end position="399"/>
    </location>
</feature>
<reference evidence="4" key="1">
    <citation type="submission" date="2018-03" db="EMBL/GenBank/DDBJ databases">
        <authorList>
            <person name="Guldener U."/>
        </authorList>
    </citation>
    <scope>NUCLEOTIDE SEQUENCE</scope>
</reference>
<dbReference type="Gene3D" id="3.40.50.720">
    <property type="entry name" value="NAD(P)-binding Rossmann-like Domain"/>
    <property type="match status" value="1"/>
</dbReference>
<dbReference type="GO" id="GO:0016651">
    <property type="term" value="F:oxidoreductase activity, acting on NAD(P)H"/>
    <property type="evidence" value="ECO:0007669"/>
    <property type="project" value="TreeGrafter"/>
</dbReference>
<dbReference type="InterPro" id="IPR011032">
    <property type="entry name" value="GroES-like_sf"/>
</dbReference>
<protein>
    <submittedName>
        <fullName evidence="4">Probable NADPH quinone oxidoreductase homolog PIG3</fullName>
    </submittedName>
</protein>
<evidence type="ECO:0000313" key="5">
    <source>
        <dbReference type="Proteomes" id="UP001187682"/>
    </source>
</evidence>
<dbReference type="Gene3D" id="3.90.180.10">
    <property type="entry name" value="Medium-chain alcohol dehydrogenases, catalytic domain"/>
    <property type="match status" value="2"/>
</dbReference>
<evidence type="ECO:0000256" key="2">
    <source>
        <dbReference type="ARBA" id="ARBA00023002"/>
    </source>
</evidence>
<dbReference type="InterPro" id="IPR036291">
    <property type="entry name" value="NAD(P)-bd_dom_sf"/>
</dbReference>
<dbReference type="EMBL" id="ONZQ02000001">
    <property type="protein sequence ID" value="SPN97413.1"/>
    <property type="molecule type" value="Genomic_DNA"/>
</dbReference>
<dbReference type="InterPro" id="IPR014189">
    <property type="entry name" value="Quinone_OxRdtase_PIG3"/>
</dbReference>
<organism evidence="4 5">
    <name type="scientific">Cephalotrichum gorgonifer</name>
    <dbReference type="NCBI Taxonomy" id="2041049"/>
    <lineage>
        <taxon>Eukaryota</taxon>
        <taxon>Fungi</taxon>
        <taxon>Dikarya</taxon>
        <taxon>Ascomycota</taxon>
        <taxon>Pezizomycotina</taxon>
        <taxon>Sordariomycetes</taxon>
        <taxon>Hypocreomycetidae</taxon>
        <taxon>Microascales</taxon>
        <taxon>Microascaceae</taxon>
        <taxon>Cephalotrichum</taxon>
    </lineage>
</organism>
<dbReference type="PANTHER" id="PTHR48106">
    <property type="entry name" value="QUINONE OXIDOREDUCTASE PIG3-RELATED"/>
    <property type="match status" value="1"/>
</dbReference>
<dbReference type="SMART" id="SM00829">
    <property type="entry name" value="PKS_ER"/>
    <property type="match status" value="1"/>
</dbReference>
<keyword evidence="5" id="KW-1185">Reference proteome</keyword>
<comment type="caution">
    <text evidence="4">The sequence shown here is derived from an EMBL/GenBank/DDBJ whole genome shotgun (WGS) entry which is preliminary data.</text>
</comment>
<dbReference type="CDD" id="cd05276">
    <property type="entry name" value="p53_inducible_oxidoreductase"/>
    <property type="match status" value="1"/>
</dbReference>
<dbReference type="AlphaFoldDB" id="A0AAE8MPZ0"/>
<keyword evidence="2" id="KW-0560">Oxidoreductase</keyword>